<protein>
    <submittedName>
        <fullName evidence="3">Thioredoxin-like protein</fullName>
    </submittedName>
</protein>
<dbReference type="InterPro" id="IPR036249">
    <property type="entry name" value="Thioredoxin-like_sf"/>
</dbReference>
<proteinExistence type="predicted"/>
<feature type="chain" id="PRO_5017025433" evidence="1">
    <location>
        <begin position="22"/>
        <end position="148"/>
    </location>
</feature>
<dbReference type="Gene3D" id="3.40.30.10">
    <property type="entry name" value="Glutaredoxin"/>
    <property type="match status" value="1"/>
</dbReference>
<keyword evidence="4" id="KW-1185">Reference proteome</keyword>
<dbReference type="RefSeq" id="WP_113962057.1">
    <property type="nucleotide sequence ID" value="NZ_QNRR01000018.1"/>
</dbReference>
<feature type="domain" description="Thioredoxin" evidence="2">
    <location>
        <begin position="1"/>
        <end position="136"/>
    </location>
</feature>
<organism evidence="3 4">
    <name type="scientific">Roseimicrobium gellanilyticum</name>
    <dbReference type="NCBI Taxonomy" id="748857"/>
    <lineage>
        <taxon>Bacteria</taxon>
        <taxon>Pseudomonadati</taxon>
        <taxon>Verrucomicrobiota</taxon>
        <taxon>Verrucomicrobiia</taxon>
        <taxon>Verrucomicrobiales</taxon>
        <taxon>Verrucomicrobiaceae</taxon>
        <taxon>Roseimicrobium</taxon>
    </lineage>
</organism>
<dbReference type="EMBL" id="QNRR01000018">
    <property type="protein sequence ID" value="RBP36111.1"/>
    <property type="molecule type" value="Genomic_DNA"/>
</dbReference>
<name>A0A366H2H8_9BACT</name>
<feature type="signal peptide" evidence="1">
    <location>
        <begin position="1"/>
        <end position="21"/>
    </location>
</feature>
<dbReference type="InterPro" id="IPR013766">
    <property type="entry name" value="Thioredoxin_domain"/>
</dbReference>
<evidence type="ECO:0000313" key="3">
    <source>
        <dbReference type="EMBL" id="RBP36111.1"/>
    </source>
</evidence>
<dbReference type="PROSITE" id="PS51352">
    <property type="entry name" value="THIOREDOXIN_2"/>
    <property type="match status" value="1"/>
</dbReference>
<reference evidence="3 4" key="1">
    <citation type="submission" date="2018-06" db="EMBL/GenBank/DDBJ databases">
        <title>Genomic Encyclopedia of Type Strains, Phase IV (KMG-IV): sequencing the most valuable type-strain genomes for metagenomic binning, comparative biology and taxonomic classification.</title>
        <authorList>
            <person name="Goeker M."/>
        </authorList>
    </citation>
    <scope>NUCLEOTIDE SEQUENCE [LARGE SCALE GENOMIC DNA]</scope>
    <source>
        <strain evidence="3 4">DSM 25532</strain>
    </source>
</reference>
<dbReference type="SUPFAM" id="SSF52833">
    <property type="entry name" value="Thioredoxin-like"/>
    <property type="match status" value="1"/>
</dbReference>
<evidence type="ECO:0000259" key="2">
    <source>
        <dbReference type="PROSITE" id="PS51352"/>
    </source>
</evidence>
<accession>A0A366H2H8</accession>
<keyword evidence="1" id="KW-0732">Signal</keyword>
<evidence type="ECO:0000256" key="1">
    <source>
        <dbReference type="SAM" id="SignalP"/>
    </source>
</evidence>
<gene>
    <name evidence="3" type="ORF">DES53_11861</name>
</gene>
<sequence>MKTRLLAALFTVCALLGTSQGADRDKLTDINAGLAQAKTENKLLFVQYGREACGNCQALKGYIKDRSLRLSESKYVYVDANCDDSSTSQAFRSKFKVEGKTLPFVVVAAPDGTQLAARTGYGSVKEYEDLLKEAQKASKSASSSASKP</sequence>
<comment type="caution">
    <text evidence="3">The sequence shown here is derived from an EMBL/GenBank/DDBJ whole genome shotgun (WGS) entry which is preliminary data.</text>
</comment>
<dbReference type="AlphaFoldDB" id="A0A366H2H8"/>
<evidence type="ECO:0000313" key="4">
    <source>
        <dbReference type="Proteomes" id="UP000253426"/>
    </source>
</evidence>
<dbReference type="OrthoDB" id="9762614at2"/>
<dbReference type="Proteomes" id="UP000253426">
    <property type="component" value="Unassembled WGS sequence"/>
</dbReference>
<dbReference type="Pfam" id="PF13899">
    <property type="entry name" value="Thioredoxin_7"/>
    <property type="match status" value="1"/>
</dbReference>